<evidence type="ECO:0000313" key="2">
    <source>
        <dbReference type="EMBL" id="MEY6432147.1"/>
    </source>
</evidence>
<dbReference type="NCBIfam" id="TIGR04335">
    <property type="entry name" value="AmmeMemoSam_A"/>
    <property type="match status" value="1"/>
</dbReference>
<evidence type="ECO:0000259" key="1">
    <source>
        <dbReference type="PROSITE" id="PS51112"/>
    </source>
</evidence>
<feature type="domain" description="AMMECR1" evidence="1">
    <location>
        <begin position="17"/>
        <end position="206"/>
    </location>
</feature>
<dbReference type="Proteomes" id="UP001564408">
    <property type="component" value="Unassembled WGS sequence"/>
</dbReference>
<sequence length="206" mass="23333">MSSIDQRDHWDDPDGSYDPTERALLLDLAIRAMERGLRQRDRWEPALDDHPDSLRAHRASFVTLTSDGRLRGCIGSLRATRPLGRDVARNAYAAAFEDPRFPPLAEAEFAWLEVQVSVLSPPQPMTFGSRRELLAQIRPGIDGLILEAGNRQGTFLPSVWEQLNDREQFLEHLIRKAGLPPGYWSEQLTVSRYTTESFARPVSARP</sequence>
<proteinExistence type="predicted"/>
<dbReference type="InterPro" id="IPR002733">
    <property type="entry name" value="AMMECR1_domain"/>
</dbReference>
<dbReference type="Gene3D" id="3.30.1490.150">
    <property type="entry name" value="Hypothetical protein ph0010, domain 2"/>
    <property type="match status" value="1"/>
</dbReference>
<organism evidence="2 3">
    <name type="scientific">Thioalkalicoccus limnaeus</name>
    <dbReference type="NCBI Taxonomy" id="120681"/>
    <lineage>
        <taxon>Bacteria</taxon>
        <taxon>Pseudomonadati</taxon>
        <taxon>Pseudomonadota</taxon>
        <taxon>Gammaproteobacteria</taxon>
        <taxon>Chromatiales</taxon>
        <taxon>Chromatiaceae</taxon>
        <taxon>Thioalkalicoccus</taxon>
    </lineage>
</organism>
<dbReference type="PROSITE" id="PS51112">
    <property type="entry name" value="AMMECR1"/>
    <property type="match status" value="1"/>
</dbReference>
<evidence type="ECO:0000313" key="3">
    <source>
        <dbReference type="Proteomes" id="UP001564408"/>
    </source>
</evidence>
<protein>
    <submittedName>
        <fullName evidence="2">AmmeMemoRadiSam system protein A</fullName>
    </submittedName>
</protein>
<name>A0ABV4BFM4_9GAMM</name>
<dbReference type="RefSeq" id="WP_369666531.1">
    <property type="nucleotide sequence ID" value="NZ_JBDKXB010000006.1"/>
</dbReference>
<dbReference type="PANTHER" id="PTHR13016">
    <property type="entry name" value="AMMECR1 HOMOLOG"/>
    <property type="match status" value="1"/>
</dbReference>
<dbReference type="PANTHER" id="PTHR13016:SF0">
    <property type="entry name" value="AMME SYNDROME CANDIDATE GENE 1 PROTEIN"/>
    <property type="match status" value="1"/>
</dbReference>
<comment type="caution">
    <text evidence="2">The sequence shown here is derived from an EMBL/GenBank/DDBJ whole genome shotgun (WGS) entry which is preliminary data.</text>
</comment>
<dbReference type="InterPro" id="IPR027623">
    <property type="entry name" value="AmmeMemoSam_A"/>
</dbReference>
<dbReference type="SUPFAM" id="SSF143447">
    <property type="entry name" value="AMMECR1-like"/>
    <property type="match status" value="1"/>
</dbReference>
<gene>
    <name evidence="2" type="primary">amrA</name>
    <name evidence="2" type="ORF">ABC977_06940</name>
</gene>
<dbReference type="InterPro" id="IPR036071">
    <property type="entry name" value="AMMECR1_dom_sf"/>
</dbReference>
<accession>A0ABV4BFM4</accession>
<dbReference type="NCBIfam" id="TIGR00296">
    <property type="entry name" value="TIGR00296 family protein"/>
    <property type="match status" value="1"/>
</dbReference>
<keyword evidence="3" id="KW-1185">Reference proteome</keyword>
<dbReference type="Pfam" id="PF01871">
    <property type="entry name" value="AMMECR1"/>
    <property type="match status" value="1"/>
</dbReference>
<dbReference type="EMBL" id="JBDKXB010000006">
    <property type="protein sequence ID" value="MEY6432147.1"/>
    <property type="molecule type" value="Genomic_DNA"/>
</dbReference>
<dbReference type="InterPro" id="IPR023473">
    <property type="entry name" value="AMMECR1"/>
</dbReference>
<dbReference type="InterPro" id="IPR027485">
    <property type="entry name" value="AMMECR1_N"/>
</dbReference>
<reference evidence="2 3" key="1">
    <citation type="submission" date="2024-05" db="EMBL/GenBank/DDBJ databases">
        <title>Genome Sequence and Characterization of the New Strain Purple Sulfur Bacterium of Genus Thioalkalicoccus.</title>
        <authorList>
            <person name="Bryantseva I.A."/>
            <person name="Kyndt J.A."/>
            <person name="Imhoff J.F."/>
        </authorList>
    </citation>
    <scope>NUCLEOTIDE SEQUENCE [LARGE SCALE GENOMIC DNA]</scope>
    <source>
        <strain evidence="2 3">Um2</strain>
    </source>
</reference>
<dbReference type="Gene3D" id="3.30.700.20">
    <property type="entry name" value="Hypothetical protein ph0010, domain 1"/>
    <property type="match status" value="1"/>
</dbReference>